<name>A0A521F7D4_9SPHI</name>
<dbReference type="RefSeq" id="WP_142529959.1">
    <property type="nucleotide sequence ID" value="NZ_CBCSJO010000010.1"/>
</dbReference>
<organism evidence="1 2">
    <name type="scientific">Pedobacter westerhofensis</name>
    <dbReference type="NCBI Taxonomy" id="425512"/>
    <lineage>
        <taxon>Bacteria</taxon>
        <taxon>Pseudomonadati</taxon>
        <taxon>Bacteroidota</taxon>
        <taxon>Sphingobacteriia</taxon>
        <taxon>Sphingobacteriales</taxon>
        <taxon>Sphingobacteriaceae</taxon>
        <taxon>Pedobacter</taxon>
    </lineage>
</organism>
<dbReference type="Proteomes" id="UP000320300">
    <property type="component" value="Unassembled WGS sequence"/>
</dbReference>
<sequence>MNAIVSNLSDAALEGTPHYKLNVLFPLWLSLYKKEVYIKHCANFAINESDTVAFKQVLVTKNMVTHLAASTEEQFELQQAFNLLLELKDLSKYKLRAVADTLFYTSLHFLAVYWAESTDQIKDRSKQNRNHYYAGSTQSSRTNIKELSKLFLAYNNSQNKHCVTDISISINGIPFPISGEQLRTWIIDSLETNIIAGSAPLGALGEEMYLLQQVLKKKYAPVVAGQTDMLVDLQLLSSQSNHKYIGEEYRIIKSFCNAIHPIFSHVMNEDRSKFTNAQLRLYVRILKVLRIIDLTYGHPSAGKLADRLRSILKQA</sequence>
<evidence type="ECO:0000313" key="2">
    <source>
        <dbReference type="Proteomes" id="UP000320300"/>
    </source>
</evidence>
<gene>
    <name evidence="1" type="ORF">SAMN06265348_110259</name>
</gene>
<evidence type="ECO:0000313" key="1">
    <source>
        <dbReference type="EMBL" id="SMO92073.1"/>
    </source>
</evidence>
<reference evidence="1 2" key="1">
    <citation type="submission" date="2017-05" db="EMBL/GenBank/DDBJ databases">
        <authorList>
            <person name="Varghese N."/>
            <person name="Submissions S."/>
        </authorList>
    </citation>
    <scope>NUCLEOTIDE SEQUENCE [LARGE SCALE GENOMIC DNA]</scope>
    <source>
        <strain evidence="1 2">DSM 19036</strain>
    </source>
</reference>
<dbReference type="EMBL" id="FXTN01000010">
    <property type="protein sequence ID" value="SMO92073.1"/>
    <property type="molecule type" value="Genomic_DNA"/>
</dbReference>
<accession>A0A521F7D4</accession>
<proteinExistence type="predicted"/>
<protein>
    <submittedName>
        <fullName evidence="1">Uncharacterized protein</fullName>
    </submittedName>
</protein>
<dbReference type="AlphaFoldDB" id="A0A521F7D4"/>
<keyword evidence="2" id="KW-1185">Reference proteome</keyword>